<gene>
    <name evidence="3" type="ORF">CLV59_10275</name>
</gene>
<proteinExistence type="predicted"/>
<accession>A0A327W7M3</accession>
<dbReference type="RefSeq" id="WP_111591040.1">
    <property type="nucleotide sequence ID" value="NZ_QLMA01000002.1"/>
</dbReference>
<sequence>MKYKWLFLVAVAGVFASCSTSRKAAVTKDHSISQLRFIGKQVIPYNMPFEGTTTGGLSGIDYNPARNEYYMICDDRSDINPARFYTAKLYFNGQSFDSVRMTAVTTLRQANGQPYPNKHQDPARTPDPEALRFNTKYGFMVWSSEGERIVNKKDTILANPSLTIIHPDGKYIDTFAIPAAYHMQATPNGPRRNAGFEGLAFSQDNQWMYVSLEEPRYEDGPRADVNTTDAITRILKFDMKTRKPVAQYAYSLDPVASPAASPDSFRINGIADIMYLGTDKLLVLERSFTAGVPGCVIKLYVTDLRGATDVSDIASLQKNKNYTLASKKLLYNFESLHSYIDNIEGVTFGPILPNGHPSLVLVADNNFSSEEESQFFVFEVIP</sequence>
<name>A0A327W7M3_9BACT</name>
<keyword evidence="4" id="KW-1185">Reference proteome</keyword>
<keyword evidence="1" id="KW-0732">Signal</keyword>
<evidence type="ECO:0000313" key="4">
    <source>
        <dbReference type="Proteomes" id="UP000249819"/>
    </source>
</evidence>
<evidence type="ECO:0000256" key="1">
    <source>
        <dbReference type="SAM" id="SignalP"/>
    </source>
</evidence>
<dbReference type="PROSITE" id="PS51257">
    <property type="entry name" value="PROKAR_LIPOPROTEIN"/>
    <property type="match status" value="1"/>
</dbReference>
<dbReference type="OrthoDB" id="9798539at2"/>
<feature type="chain" id="PRO_5016326247" description="Phytase-like domain-containing protein" evidence="1">
    <location>
        <begin position="25"/>
        <end position="382"/>
    </location>
</feature>
<dbReference type="PANTHER" id="PTHR37957:SF1">
    <property type="entry name" value="PHYTASE-LIKE DOMAIN-CONTAINING PROTEIN"/>
    <property type="match status" value="1"/>
</dbReference>
<dbReference type="InterPro" id="IPR027372">
    <property type="entry name" value="Phytase-like_dom"/>
</dbReference>
<feature type="domain" description="Phytase-like" evidence="2">
    <location>
        <begin position="53"/>
        <end position="367"/>
    </location>
</feature>
<dbReference type="AlphaFoldDB" id="A0A327W7M3"/>
<dbReference type="SUPFAM" id="SSF75011">
    <property type="entry name" value="3-carboxy-cis,cis-mucoante lactonizing enzyme"/>
    <property type="match status" value="1"/>
</dbReference>
<evidence type="ECO:0000313" key="3">
    <source>
        <dbReference type="EMBL" id="RAJ85373.1"/>
    </source>
</evidence>
<comment type="caution">
    <text evidence="3">The sequence shown here is derived from an EMBL/GenBank/DDBJ whole genome shotgun (WGS) entry which is preliminary data.</text>
</comment>
<dbReference type="Pfam" id="PF13449">
    <property type="entry name" value="Phytase-like"/>
    <property type="match status" value="1"/>
</dbReference>
<reference evidence="3 4" key="1">
    <citation type="submission" date="2018-06" db="EMBL/GenBank/DDBJ databases">
        <title>Genomic Encyclopedia of Archaeal and Bacterial Type Strains, Phase II (KMG-II): from individual species to whole genera.</title>
        <authorList>
            <person name="Goeker M."/>
        </authorList>
    </citation>
    <scope>NUCLEOTIDE SEQUENCE [LARGE SCALE GENOMIC DNA]</scope>
    <source>
        <strain evidence="3 4">DSM 29821</strain>
    </source>
</reference>
<organism evidence="3 4">
    <name type="scientific">Chitinophaga dinghuensis</name>
    <dbReference type="NCBI Taxonomy" id="1539050"/>
    <lineage>
        <taxon>Bacteria</taxon>
        <taxon>Pseudomonadati</taxon>
        <taxon>Bacteroidota</taxon>
        <taxon>Chitinophagia</taxon>
        <taxon>Chitinophagales</taxon>
        <taxon>Chitinophagaceae</taxon>
        <taxon>Chitinophaga</taxon>
    </lineage>
</organism>
<evidence type="ECO:0000259" key="2">
    <source>
        <dbReference type="Pfam" id="PF13449"/>
    </source>
</evidence>
<dbReference type="EMBL" id="QLMA01000002">
    <property type="protein sequence ID" value="RAJ85373.1"/>
    <property type="molecule type" value="Genomic_DNA"/>
</dbReference>
<feature type="signal peptide" evidence="1">
    <location>
        <begin position="1"/>
        <end position="24"/>
    </location>
</feature>
<dbReference type="PANTHER" id="PTHR37957">
    <property type="entry name" value="BLR7070 PROTEIN"/>
    <property type="match status" value="1"/>
</dbReference>
<protein>
    <recommendedName>
        <fullName evidence="2">Phytase-like domain-containing protein</fullName>
    </recommendedName>
</protein>
<dbReference type="Proteomes" id="UP000249819">
    <property type="component" value="Unassembled WGS sequence"/>
</dbReference>